<evidence type="ECO:0000256" key="3">
    <source>
        <dbReference type="ARBA" id="ARBA00022452"/>
    </source>
</evidence>
<name>A0ABX1WYM3_9BACT</name>
<organism evidence="13 14">
    <name type="scientific">Marinifilum caeruleilacunae</name>
    <dbReference type="NCBI Taxonomy" id="2499076"/>
    <lineage>
        <taxon>Bacteria</taxon>
        <taxon>Pseudomonadati</taxon>
        <taxon>Bacteroidota</taxon>
        <taxon>Bacteroidia</taxon>
        <taxon>Marinilabiliales</taxon>
        <taxon>Marinifilaceae</taxon>
    </lineage>
</organism>
<evidence type="ECO:0000256" key="7">
    <source>
        <dbReference type="ARBA" id="ARBA00023237"/>
    </source>
</evidence>
<evidence type="ECO:0000313" key="13">
    <source>
        <dbReference type="EMBL" id="NOU61243.1"/>
    </source>
</evidence>
<accession>A0ABX1WYM3</accession>
<keyword evidence="13" id="KW-0675">Receptor</keyword>
<dbReference type="PROSITE" id="PS52016">
    <property type="entry name" value="TONB_DEPENDENT_REC_3"/>
    <property type="match status" value="1"/>
</dbReference>
<comment type="subcellular location">
    <subcellularLocation>
        <location evidence="1 8">Cell outer membrane</location>
        <topology evidence="1 8">Multi-pass membrane protein</topology>
    </subcellularLocation>
</comment>
<dbReference type="InterPro" id="IPR008969">
    <property type="entry name" value="CarboxyPept-like_regulatory"/>
</dbReference>
<evidence type="ECO:0000256" key="1">
    <source>
        <dbReference type="ARBA" id="ARBA00004571"/>
    </source>
</evidence>
<feature type="signal peptide" evidence="10">
    <location>
        <begin position="1"/>
        <end position="22"/>
    </location>
</feature>
<keyword evidence="5 9" id="KW-0798">TonB box</keyword>
<dbReference type="EMBL" id="RZNH01000030">
    <property type="protein sequence ID" value="NOU61243.1"/>
    <property type="molecule type" value="Genomic_DNA"/>
</dbReference>
<keyword evidence="14" id="KW-1185">Reference proteome</keyword>
<dbReference type="Pfam" id="PF13715">
    <property type="entry name" value="CarbopepD_reg_2"/>
    <property type="match status" value="1"/>
</dbReference>
<proteinExistence type="inferred from homology"/>
<evidence type="ECO:0000256" key="8">
    <source>
        <dbReference type="PROSITE-ProRule" id="PRU01360"/>
    </source>
</evidence>
<evidence type="ECO:0000256" key="9">
    <source>
        <dbReference type="RuleBase" id="RU003357"/>
    </source>
</evidence>
<dbReference type="SUPFAM" id="SSF56935">
    <property type="entry name" value="Porins"/>
    <property type="match status" value="1"/>
</dbReference>
<dbReference type="InterPro" id="IPR037066">
    <property type="entry name" value="Plug_dom_sf"/>
</dbReference>
<gene>
    <name evidence="13" type="ORF">ELS83_15655</name>
</gene>
<comment type="similarity">
    <text evidence="8 9">Belongs to the TonB-dependent receptor family.</text>
</comment>
<evidence type="ECO:0000256" key="5">
    <source>
        <dbReference type="ARBA" id="ARBA00023077"/>
    </source>
</evidence>
<evidence type="ECO:0000256" key="10">
    <source>
        <dbReference type="SAM" id="SignalP"/>
    </source>
</evidence>
<keyword evidence="2 8" id="KW-0813">Transport</keyword>
<evidence type="ECO:0000259" key="12">
    <source>
        <dbReference type="Pfam" id="PF07715"/>
    </source>
</evidence>
<feature type="domain" description="TonB-dependent receptor plug" evidence="12">
    <location>
        <begin position="127"/>
        <end position="231"/>
    </location>
</feature>
<reference evidence="13 14" key="1">
    <citation type="submission" date="2018-12" db="EMBL/GenBank/DDBJ databases">
        <title>Marinifilum JC070 sp. nov., a marine bacterium isolated from Yongle Blue Hole in the South China Sea.</title>
        <authorList>
            <person name="Fu T."/>
        </authorList>
    </citation>
    <scope>NUCLEOTIDE SEQUENCE [LARGE SCALE GENOMIC DNA]</scope>
    <source>
        <strain evidence="13 14">JC070</strain>
    </source>
</reference>
<dbReference type="Gene3D" id="2.40.170.20">
    <property type="entry name" value="TonB-dependent receptor, beta-barrel domain"/>
    <property type="match status" value="1"/>
</dbReference>
<keyword evidence="6 8" id="KW-0472">Membrane</keyword>
<dbReference type="PANTHER" id="PTHR30069:SF57">
    <property type="entry name" value="TONB-DEPENDENT RECEPTOR"/>
    <property type="match status" value="1"/>
</dbReference>
<evidence type="ECO:0000256" key="2">
    <source>
        <dbReference type="ARBA" id="ARBA00022448"/>
    </source>
</evidence>
<dbReference type="InterPro" id="IPR012910">
    <property type="entry name" value="Plug_dom"/>
</dbReference>
<keyword evidence="7 8" id="KW-0998">Cell outer membrane</keyword>
<keyword evidence="3 8" id="KW-1134">Transmembrane beta strand</keyword>
<dbReference type="SUPFAM" id="SSF49464">
    <property type="entry name" value="Carboxypeptidase regulatory domain-like"/>
    <property type="match status" value="1"/>
</dbReference>
<feature type="chain" id="PRO_5046050361" evidence="10">
    <location>
        <begin position="23"/>
        <end position="791"/>
    </location>
</feature>
<dbReference type="RefSeq" id="WP_171596506.1">
    <property type="nucleotide sequence ID" value="NZ_RZNH01000030.1"/>
</dbReference>
<dbReference type="InterPro" id="IPR000531">
    <property type="entry name" value="Beta-barrel_TonB"/>
</dbReference>
<sequence>MKKSLKLCLSVALMVLSFVSVAQEKRTDANIYGHVIADGEHLPFATISIEGTTIGTAADETGHFQIVNLPLGSLKIKAQAIGYKSQVVTVEFKKGESKEVHFDLEKDVLGIDEVVVTGDRNEKNRTESSTIVNTLTPKLFTTTQSVTLSESLNFAPGLRMENNCQNCGFTQVRMNGMEGPYSQVLINSRPIFSGLAGVYGLELMPANMIERVEVVRGGGSALYGSNAIAGTINLILKDPVNNSYEFSAGTGFVGVGVDGAGDAAEDYTASMNTSLVSSDGKTGLAVYGFYRDRAPFDANDDTFSEISSLQNTTVGSRLFHRFSARSKVAVDFFNIKENRRGGDKHSYVEHEAGIAEALEHDITTAAVTYDQFFREKDLWSVYVSGQRVDRDSYYGAEQSLADYGNTKGLTYTLGSQYNAHFENSNLVFGMEHVGETLKDKKLGYLDVDNATVNGEGEIVIPHTDNTIVADQEKNTFGLFTQYEMDFNRLSVSVGARFDRYSVKDKDHGDKETGNVLSPRVTLKYDIKEHLQARASYSKGYRAPQIFDEDLHIETSGSRKVLHENSDDLEQETSHSYMASLDFNKKIGNTFVGFLVEGFYTKLDNPFANEYGEADANGTVIYTRVNATEGAVVKGLNMEFNVVPSDKLSLKGGFTIQSSKYEEAQNFGQKDFFRTPNEYGYFAIDWKPTKNFGFSTTGNYTGPMNVEFFGVSLPDPDAGTFIKSDSFFDLGMKFRYNIKLNGAKLQLYTGMKNIFNSYQDDFDSGVERDPGFIYGPLNPRTIYFGIKIGNLL</sequence>
<evidence type="ECO:0000259" key="11">
    <source>
        <dbReference type="Pfam" id="PF00593"/>
    </source>
</evidence>
<keyword evidence="4 8" id="KW-0812">Transmembrane</keyword>
<evidence type="ECO:0000256" key="4">
    <source>
        <dbReference type="ARBA" id="ARBA00022692"/>
    </source>
</evidence>
<dbReference type="PANTHER" id="PTHR30069">
    <property type="entry name" value="TONB-DEPENDENT OUTER MEMBRANE RECEPTOR"/>
    <property type="match status" value="1"/>
</dbReference>
<dbReference type="Gene3D" id="2.170.130.10">
    <property type="entry name" value="TonB-dependent receptor, plug domain"/>
    <property type="match status" value="1"/>
</dbReference>
<dbReference type="Pfam" id="PF07715">
    <property type="entry name" value="Plug"/>
    <property type="match status" value="1"/>
</dbReference>
<comment type="caution">
    <text evidence="13">The sequence shown here is derived from an EMBL/GenBank/DDBJ whole genome shotgun (WGS) entry which is preliminary data.</text>
</comment>
<dbReference type="InterPro" id="IPR036942">
    <property type="entry name" value="Beta-barrel_TonB_sf"/>
</dbReference>
<dbReference type="Gene3D" id="2.60.40.1120">
    <property type="entry name" value="Carboxypeptidase-like, regulatory domain"/>
    <property type="match status" value="1"/>
</dbReference>
<protein>
    <submittedName>
        <fullName evidence="13">TonB-dependent receptor</fullName>
    </submittedName>
</protein>
<keyword evidence="10" id="KW-0732">Signal</keyword>
<feature type="domain" description="TonB-dependent receptor-like beta-barrel" evidence="11">
    <location>
        <begin position="358"/>
        <end position="753"/>
    </location>
</feature>
<dbReference type="Pfam" id="PF00593">
    <property type="entry name" value="TonB_dep_Rec_b-barrel"/>
    <property type="match status" value="1"/>
</dbReference>
<dbReference type="InterPro" id="IPR039426">
    <property type="entry name" value="TonB-dep_rcpt-like"/>
</dbReference>
<evidence type="ECO:0000313" key="14">
    <source>
        <dbReference type="Proteomes" id="UP000732105"/>
    </source>
</evidence>
<dbReference type="Proteomes" id="UP000732105">
    <property type="component" value="Unassembled WGS sequence"/>
</dbReference>
<evidence type="ECO:0000256" key="6">
    <source>
        <dbReference type="ARBA" id="ARBA00023136"/>
    </source>
</evidence>